<evidence type="ECO:0000256" key="2">
    <source>
        <dbReference type="ARBA" id="ARBA00047899"/>
    </source>
</evidence>
<dbReference type="EMBL" id="AYSA01000138">
    <property type="protein sequence ID" value="ESZ96404.1"/>
    <property type="molecule type" value="Genomic_DNA"/>
</dbReference>
<dbReference type="Pfam" id="PF01636">
    <property type="entry name" value="APH"/>
    <property type="match status" value="1"/>
</dbReference>
<evidence type="ECO:0000313" key="5">
    <source>
        <dbReference type="EMBL" id="ESZ96404.1"/>
    </source>
</evidence>
<dbReference type="PANTHER" id="PTHR21310">
    <property type="entry name" value="AMINOGLYCOSIDE PHOSPHOTRANSFERASE-RELATED-RELATED"/>
    <property type="match status" value="1"/>
</dbReference>
<comment type="catalytic activity">
    <reaction evidence="2">
        <text>L-threonyl-[protein] + ATP = O-phospho-L-threonyl-[protein] + ADP + H(+)</text>
        <dbReference type="Rhea" id="RHEA:46608"/>
        <dbReference type="Rhea" id="RHEA-COMP:11060"/>
        <dbReference type="Rhea" id="RHEA-COMP:11605"/>
        <dbReference type="ChEBI" id="CHEBI:15378"/>
        <dbReference type="ChEBI" id="CHEBI:30013"/>
        <dbReference type="ChEBI" id="CHEBI:30616"/>
        <dbReference type="ChEBI" id="CHEBI:61977"/>
        <dbReference type="ChEBI" id="CHEBI:456216"/>
        <dbReference type="EC" id="2.7.11.1"/>
    </reaction>
</comment>
<sequence>MMPLSGAAPREKVTESSVGLIVNLRADGCSMAEKNLYSDLRVPNPQEGLIARVVERSNEPTGHESLEILSNVSRREGLSSDPDTIIPAKELDRLPLALATARAYLDPAAVGLSDYLHLYKYSWIQLQKSSPELDSYENRILYSTWQISFDHIKTDLWLELLRHWVQELTKDETSFHQAFVLHYLVDPFNKTNSEVATINFICQTTDIPVPQILMFDDTGENELGISTCERESVFQYIIAGANGTPQDSQQMSLTLGQIVSMFFFWGDHITQDVPRGPFTNSKDWLCARLTLVIIDQERILKTTDDEDEIEDAQDAKILAERLLKLLPNVFPTTDSSPEQSVLFHDDLSSRNLLIDDDGTITGIVDWECVSTLPLWKSCDFPEFLKGRERNEEPNRNQYAPDDEENVNEPAADALDNEGINELYWIHLLEYESTMLRAVFLDEMQKIAPEWIEESTKGAVKADFEAAVQNCDSGWSVKCITAWLDALEKGENWSLREKLIE</sequence>
<feature type="domain" description="Aminoglycoside phosphotransferase" evidence="4">
    <location>
        <begin position="303"/>
        <end position="370"/>
    </location>
</feature>
<accession>W9CP60</accession>
<dbReference type="InterPro" id="IPR008266">
    <property type="entry name" value="Tyr_kinase_AS"/>
</dbReference>
<dbReference type="InterPro" id="IPR051678">
    <property type="entry name" value="AGP_Transferase"/>
</dbReference>
<organism evidence="5 6">
    <name type="scientific">Sclerotinia borealis (strain F-4128)</name>
    <dbReference type="NCBI Taxonomy" id="1432307"/>
    <lineage>
        <taxon>Eukaryota</taxon>
        <taxon>Fungi</taxon>
        <taxon>Dikarya</taxon>
        <taxon>Ascomycota</taxon>
        <taxon>Pezizomycotina</taxon>
        <taxon>Leotiomycetes</taxon>
        <taxon>Helotiales</taxon>
        <taxon>Sclerotiniaceae</taxon>
        <taxon>Sclerotinia</taxon>
    </lineage>
</organism>
<reference evidence="5 6" key="1">
    <citation type="journal article" date="2014" name="Genome Announc.">
        <title>Draft genome sequence of Sclerotinia borealis, a psychrophilic plant pathogenic fungus.</title>
        <authorList>
            <person name="Mardanov A.V."/>
            <person name="Beletsky A.V."/>
            <person name="Kadnikov V.V."/>
            <person name="Ignatov A.N."/>
            <person name="Ravin N.V."/>
        </authorList>
    </citation>
    <scope>NUCLEOTIDE SEQUENCE [LARGE SCALE GENOMIC DNA]</scope>
    <source>
        <strain evidence="6">F-4157</strain>
    </source>
</reference>
<proteinExistence type="predicted"/>
<gene>
    <name evidence="5" type="ORF">SBOR_3236</name>
</gene>
<evidence type="ECO:0000256" key="1">
    <source>
        <dbReference type="ARBA" id="ARBA00012513"/>
    </source>
</evidence>
<comment type="caution">
    <text evidence="5">The sequence shown here is derived from an EMBL/GenBank/DDBJ whole genome shotgun (WGS) entry which is preliminary data.</text>
</comment>
<dbReference type="EC" id="2.7.11.1" evidence="1"/>
<comment type="catalytic activity">
    <reaction evidence="3">
        <text>L-seryl-[protein] + ATP = O-phospho-L-seryl-[protein] + ADP + H(+)</text>
        <dbReference type="Rhea" id="RHEA:17989"/>
        <dbReference type="Rhea" id="RHEA-COMP:9863"/>
        <dbReference type="Rhea" id="RHEA-COMP:11604"/>
        <dbReference type="ChEBI" id="CHEBI:15378"/>
        <dbReference type="ChEBI" id="CHEBI:29999"/>
        <dbReference type="ChEBI" id="CHEBI:30616"/>
        <dbReference type="ChEBI" id="CHEBI:83421"/>
        <dbReference type="ChEBI" id="CHEBI:456216"/>
        <dbReference type="EC" id="2.7.11.1"/>
    </reaction>
</comment>
<dbReference type="PROSITE" id="PS00109">
    <property type="entry name" value="PROTEIN_KINASE_TYR"/>
    <property type="match status" value="1"/>
</dbReference>
<dbReference type="OrthoDB" id="2831558at2759"/>
<dbReference type="InterPro" id="IPR011009">
    <property type="entry name" value="Kinase-like_dom_sf"/>
</dbReference>
<dbReference type="Gene3D" id="3.90.1200.10">
    <property type="match status" value="1"/>
</dbReference>
<dbReference type="GO" id="GO:0004674">
    <property type="term" value="F:protein serine/threonine kinase activity"/>
    <property type="evidence" value="ECO:0007669"/>
    <property type="project" value="UniProtKB-EC"/>
</dbReference>
<evidence type="ECO:0000259" key="4">
    <source>
        <dbReference type="Pfam" id="PF01636"/>
    </source>
</evidence>
<dbReference type="PANTHER" id="PTHR21310:SF13">
    <property type="entry name" value="AMINOGLYCOSIDE PHOSPHOTRANSFERASE DOMAIN-CONTAINING PROTEIN"/>
    <property type="match status" value="1"/>
</dbReference>
<dbReference type="HOGENOM" id="CLU_545321_0_0_1"/>
<dbReference type="AlphaFoldDB" id="W9CP60"/>
<dbReference type="InterPro" id="IPR002575">
    <property type="entry name" value="Aminoglycoside_PTrfase"/>
</dbReference>
<evidence type="ECO:0000313" key="6">
    <source>
        <dbReference type="Proteomes" id="UP000019487"/>
    </source>
</evidence>
<dbReference type="SUPFAM" id="SSF56112">
    <property type="entry name" value="Protein kinase-like (PK-like)"/>
    <property type="match status" value="1"/>
</dbReference>
<name>W9CP60_SCLBF</name>
<keyword evidence="6" id="KW-1185">Reference proteome</keyword>
<dbReference type="Proteomes" id="UP000019487">
    <property type="component" value="Unassembled WGS sequence"/>
</dbReference>
<evidence type="ECO:0000256" key="3">
    <source>
        <dbReference type="ARBA" id="ARBA00048679"/>
    </source>
</evidence>
<protein>
    <recommendedName>
        <fullName evidence="1">non-specific serine/threonine protein kinase</fullName>
        <ecNumber evidence="1">2.7.11.1</ecNumber>
    </recommendedName>
</protein>